<evidence type="ECO:0000313" key="3">
    <source>
        <dbReference type="Proteomes" id="UP000778578"/>
    </source>
</evidence>
<feature type="region of interest" description="Disordered" evidence="1">
    <location>
        <begin position="1"/>
        <end position="45"/>
    </location>
</feature>
<organism evidence="2 3">
    <name type="scientific">Actinacidiphila acidipaludis</name>
    <dbReference type="NCBI Taxonomy" id="2873382"/>
    <lineage>
        <taxon>Bacteria</taxon>
        <taxon>Bacillati</taxon>
        <taxon>Actinomycetota</taxon>
        <taxon>Actinomycetes</taxon>
        <taxon>Kitasatosporales</taxon>
        <taxon>Streptomycetaceae</taxon>
        <taxon>Actinacidiphila</taxon>
    </lineage>
</organism>
<feature type="compositionally biased region" description="Basic residues" evidence="1">
    <location>
        <begin position="36"/>
        <end position="45"/>
    </location>
</feature>
<name>A0ABS7Q3W5_9ACTN</name>
<dbReference type="EMBL" id="JAINZZ010000007">
    <property type="protein sequence ID" value="MBY8877839.1"/>
    <property type="molecule type" value="Genomic_DNA"/>
</dbReference>
<gene>
    <name evidence="2" type="ORF">K7862_09380</name>
</gene>
<protein>
    <submittedName>
        <fullName evidence="2">Uncharacterized protein</fullName>
    </submittedName>
</protein>
<reference evidence="2 3" key="1">
    <citation type="submission" date="2021-08" db="EMBL/GenBank/DDBJ databases">
        <title>WGS of actinomycetes from Thailand.</title>
        <authorList>
            <person name="Thawai C."/>
        </authorList>
    </citation>
    <scope>NUCLEOTIDE SEQUENCE [LARGE SCALE GENOMIC DNA]</scope>
    <source>
        <strain evidence="2 3">PLK6-54</strain>
    </source>
</reference>
<dbReference type="Proteomes" id="UP000778578">
    <property type="component" value="Unassembled WGS sequence"/>
</dbReference>
<evidence type="ECO:0000256" key="1">
    <source>
        <dbReference type="SAM" id="MobiDB-lite"/>
    </source>
</evidence>
<sequence>MSDAKPTDHAHEAVGRHRGSASSDEADRSDTSQAPHGRHRRPQDD</sequence>
<feature type="compositionally biased region" description="Basic and acidic residues" evidence="1">
    <location>
        <begin position="1"/>
        <end position="15"/>
    </location>
</feature>
<dbReference type="RefSeq" id="WP_222961984.1">
    <property type="nucleotide sequence ID" value="NZ_JAINZZ010000007.1"/>
</dbReference>
<evidence type="ECO:0000313" key="2">
    <source>
        <dbReference type="EMBL" id="MBY8877839.1"/>
    </source>
</evidence>
<proteinExistence type="predicted"/>
<accession>A0ABS7Q3W5</accession>
<comment type="caution">
    <text evidence="2">The sequence shown here is derived from an EMBL/GenBank/DDBJ whole genome shotgun (WGS) entry which is preliminary data.</text>
</comment>
<keyword evidence="3" id="KW-1185">Reference proteome</keyword>